<dbReference type="AlphaFoldDB" id="A0A0G1TUQ4"/>
<keyword evidence="1" id="KW-1133">Transmembrane helix</keyword>
<sequence length="505" mass="54358">MRITLQIHDNVVVAIEKIKGVSDSAIELELPQGSLLFENGLNLKLLRKEAEKVGKSVVFVTIDDLGKSLIQALDAPLPRDFVPKEVALGTATVKQKRKLPSFPKISLKLPALAANYKAIVLTMIGVGIAAGLFYLTLWKVPKARVEILVNSQPLTKSVELKAVKDASTNAEKRIIKGMIAQTVVTEKLSLAATGQKLVGDKAAGKIKIFNKTDAEIKLKEGGEVTYKEHSPDLVYKLTGDVTIAARTEQTPGDPSSPLIPGETTVGVTAADIGDDYNIADDKTLEVSDYKQSELVAQTDGKMAGGSSETVSVVTQEDKTNLSSKLLEQIAQGSQKSLDAKLGTGQKRIAGSEMHSVVSEEYSADVGDEIEVIELTQEVGVTALTYFADDLNKLVDELVKGFVPDGFVLSSEQREVGVEVLGNTDSSTLSAAEADLQVTLKTLVVPSINEADLKKELAGKGMPEAQRILGSTRNAKSYEIKFSPNIPFFQRMPQSVENIELVIKKN</sequence>
<dbReference type="Proteomes" id="UP000034684">
    <property type="component" value="Unassembled WGS sequence"/>
</dbReference>
<protein>
    <recommendedName>
        <fullName evidence="4">Baseplate protein J-like domain-containing protein</fullName>
    </recommendedName>
</protein>
<name>A0A0G1TUQ4_UNCKA</name>
<feature type="transmembrane region" description="Helical" evidence="1">
    <location>
        <begin position="118"/>
        <end position="138"/>
    </location>
</feature>
<organism evidence="2 3">
    <name type="scientific">candidate division WWE3 bacterium GW2011_GWB1_47_11</name>
    <dbReference type="NCBI Taxonomy" id="1619117"/>
    <lineage>
        <taxon>Bacteria</taxon>
        <taxon>Katanobacteria</taxon>
    </lineage>
</organism>
<keyword evidence="1" id="KW-0812">Transmembrane</keyword>
<evidence type="ECO:0000256" key="1">
    <source>
        <dbReference type="SAM" id="Phobius"/>
    </source>
</evidence>
<accession>A0A0G1TUQ4</accession>
<evidence type="ECO:0000313" key="2">
    <source>
        <dbReference type="EMBL" id="KKU57873.1"/>
    </source>
</evidence>
<keyword evidence="1" id="KW-0472">Membrane</keyword>
<comment type="caution">
    <text evidence="2">The sequence shown here is derived from an EMBL/GenBank/DDBJ whole genome shotgun (WGS) entry which is preliminary data.</text>
</comment>
<proteinExistence type="predicted"/>
<gene>
    <name evidence="2" type="ORF">UX79_C0004G0029</name>
</gene>
<evidence type="ECO:0008006" key="4">
    <source>
        <dbReference type="Google" id="ProtNLM"/>
    </source>
</evidence>
<dbReference type="EMBL" id="LCNN01000004">
    <property type="protein sequence ID" value="KKU57873.1"/>
    <property type="molecule type" value="Genomic_DNA"/>
</dbReference>
<reference evidence="2 3" key="1">
    <citation type="journal article" date="2015" name="Nature">
        <title>rRNA introns, odd ribosomes, and small enigmatic genomes across a large radiation of phyla.</title>
        <authorList>
            <person name="Brown C.T."/>
            <person name="Hug L.A."/>
            <person name="Thomas B.C."/>
            <person name="Sharon I."/>
            <person name="Castelle C.J."/>
            <person name="Singh A."/>
            <person name="Wilkins M.J."/>
            <person name="Williams K.H."/>
            <person name="Banfield J.F."/>
        </authorList>
    </citation>
    <scope>NUCLEOTIDE SEQUENCE [LARGE SCALE GENOMIC DNA]</scope>
</reference>
<evidence type="ECO:0000313" key="3">
    <source>
        <dbReference type="Proteomes" id="UP000034684"/>
    </source>
</evidence>